<dbReference type="Proteomes" id="UP000018680">
    <property type="component" value="Chromosome"/>
</dbReference>
<name>V5WLB0_9SPIO</name>
<dbReference type="HOGENOM" id="CLU_2755536_0_0_12"/>
<dbReference type="KEGG" id="slr:L21SP2_3103"/>
<dbReference type="AlphaFoldDB" id="V5WLB0"/>
<organism evidence="1 2">
    <name type="scientific">Salinispira pacifica</name>
    <dbReference type="NCBI Taxonomy" id="1307761"/>
    <lineage>
        <taxon>Bacteria</taxon>
        <taxon>Pseudomonadati</taxon>
        <taxon>Spirochaetota</taxon>
        <taxon>Spirochaetia</taxon>
        <taxon>Spirochaetales</taxon>
        <taxon>Spirochaetaceae</taxon>
        <taxon>Salinispira</taxon>
    </lineage>
</organism>
<protein>
    <submittedName>
        <fullName evidence="1">Uncharacterized protein</fullName>
    </submittedName>
</protein>
<sequence length="70" mass="7634">MILECNDPSGSSRPVLKLILNPIFNKSALIVEAEAEMSDVFHFTEILLSVPEAGNDGILGKNYAAARKHH</sequence>
<gene>
    <name evidence="1" type="ORF">L21SP2_3103</name>
</gene>
<evidence type="ECO:0000313" key="1">
    <source>
        <dbReference type="EMBL" id="AHC16445.1"/>
    </source>
</evidence>
<keyword evidence="2" id="KW-1185">Reference proteome</keyword>
<dbReference type="EMBL" id="CP006939">
    <property type="protein sequence ID" value="AHC16445.1"/>
    <property type="molecule type" value="Genomic_DNA"/>
</dbReference>
<proteinExistence type="predicted"/>
<evidence type="ECO:0000313" key="2">
    <source>
        <dbReference type="Proteomes" id="UP000018680"/>
    </source>
</evidence>
<reference evidence="1 2" key="1">
    <citation type="journal article" date="2015" name="Stand. Genomic Sci.">
        <title>Complete genome sequence and description of Salinispira pacifica gen. nov., sp. nov., a novel spirochaete isolated form a hypersaline microbial mat.</title>
        <authorList>
            <person name="Ben Hania W."/>
            <person name="Joseph M."/>
            <person name="Schumann P."/>
            <person name="Bunk B."/>
            <person name="Fiebig A."/>
            <person name="Sproer C."/>
            <person name="Klenk H.P."/>
            <person name="Fardeau M.L."/>
            <person name="Spring S."/>
        </authorList>
    </citation>
    <scope>NUCLEOTIDE SEQUENCE [LARGE SCALE GENOMIC DNA]</scope>
    <source>
        <strain evidence="1 2">L21-RPul-D2</strain>
    </source>
</reference>
<accession>V5WLB0</accession>